<dbReference type="RefSeq" id="WP_009139333.1">
    <property type="nucleotide sequence ID" value="NZ_JH815198.1"/>
</dbReference>
<dbReference type="InterPro" id="IPR011335">
    <property type="entry name" value="Restrct_endonuc-II-like"/>
</dbReference>
<feature type="domain" description="PD-(D/E)XK endonuclease-like" evidence="6">
    <location>
        <begin position="590"/>
        <end position="879"/>
    </location>
</feature>
<evidence type="ECO:0000259" key="6">
    <source>
        <dbReference type="Pfam" id="PF12705"/>
    </source>
</evidence>
<keyword evidence="5" id="KW-0234">DNA repair</keyword>
<evidence type="ECO:0000256" key="3">
    <source>
        <dbReference type="ARBA" id="ARBA00022806"/>
    </source>
</evidence>
<keyword evidence="1" id="KW-0540">Nuclease</keyword>
<evidence type="ECO:0000256" key="4">
    <source>
        <dbReference type="ARBA" id="ARBA00022839"/>
    </source>
</evidence>
<dbReference type="eggNOG" id="COG2887">
    <property type="taxonomic scope" value="Bacteria"/>
</dbReference>
<evidence type="ECO:0000313" key="8">
    <source>
        <dbReference type="Proteomes" id="UP000006069"/>
    </source>
</evidence>
<keyword evidence="8" id="KW-1185">Reference proteome</keyword>
<dbReference type="Gene3D" id="3.40.50.300">
    <property type="entry name" value="P-loop containing nucleotide triphosphate hydrolases"/>
    <property type="match status" value="1"/>
</dbReference>
<organism evidence="7 8">
    <name type="scientific">Slackia piriformis YIT 12062</name>
    <dbReference type="NCBI Taxonomy" id="742818"/>
    <lineage>
        <taxon>Bacteria</taxon>
        <taxon>Bacillati</taxon>
        <taxon>Actinomycetota</taxon>
        <taxon>Coriobacteriia</taxon>
        <taxon>Eggerthellales</taxon>
        <taxon>Eggerthellaceae</taxon>
        <taxon>Slackia</taxon>
    </lineage>
</organism>
<proteinExistence type="predicted"/>
<dbReference type="Pfam" id="PF12705">
    <property type="entry name" value="PDDEXK_1"/>
    <property type="match status" value="1"/>
</dbReference>
<keyword evidence="3" id="KW-0347">Helicase</keyword>
<dbReference type="InterPro" id="IPR027417">
    <property type="entry name" value="P-loop_NTPase"/>
</dbReference>
<sequence length="888" mass="98518">MRVALFPRYAQALAFRKAHASDPEWAFGAKAEGIGSWIEGQWTLWGDGRSLASKTQRLVACLAVLGDCDDARLSPTWGMASLLVELADEVLGSAEFDEVLRGSMRVDEHREILVKALRAYEAALARAGLVDPGRACALLSAQDDLASAGDEACVYGIEPSAAQKRLLAASFGESVAYRRESPSISRVEESVSVRFAFPSGRYAEPLLLADSIEGFACDGRVLATAKRPFDLYRSIAPALSRQGVSCQVHARRLWGQTDFGRAFFAVGSIVEAESFDSRACSDYLLNPFSGISSSRAYAFDVSVRRDRLIQKEECLERLRSLSRSFEFFEELAASVDADALLDYFSDCAYAMQEDESYVAEQLEAVRVLREVMASARMVGAESRTVRCVLEHATVNASRTSCETDAADVCICEPFYVETLDEGSWETVVMCDMDNVSFPAKQTDNAALSFARDLGVARERHAMDDMRQAFVEASRRARGRFVIERRLNNESADPTYPAAVVEEFVDCYRLDPTDAAEVDNKYALPPCFLESVIDRGEEKLYENASVSHDAQPLSAKVEKTRLDRIESDLSRSLIMLPREGKGGKVVFDPCFSASQIESYLECPQKWFALRRLRLDELDEGFGAVQMGDFSHNVFEAFYRRFQSEVAPKVTPDSLGRAREIMEDVIVKHAEEQYAMKPSSNRLVPVDAFERRELEELGSKLVSFLDREALLLPSFSPYALEFEIPATNAVEYAGYRVMGKIDRIDVDDRGRAIVIDYKSSLSSDYDLYESQKKGGSLQEGKVQTLVYAQALRRMLGLEVVGALYVGYGRSPKVSGALDRSIEPAEVAGLRAQTCVYRGDFGDEFSSLLDATEERIAASLDRLMEGCIEARPSSPKACVYCPEISCPKRKG</sequence>
<keyword evidence="2" id="KW-0227">DNA damage</keyword>
<evidence type="ECO:0000256" key="2">
    <source>
        <dbReference type="ARBA" id="ARBA00022763"/>
    </source>
</evidence>
<keyword evidence="4" id="KW-0378">Hydrolase</keyword>
<dbReference type="EMBL" id="ADMD01000007">
    <property type="protein sequence ID" value="EJZ83614.1"/>
    <property type="molecule type" value="Genomic_DNA"/>
</dbReference>
<evidence type="ECO:0000256" key="1">
    <source>
        <dbReference type="ARBA" id="ARBA00022722"/>
    </source>
</evidence>
<dbReference type="HOGENOM" id="CLU_012933_0_0_11"/>
<evidence type="ECO:0000313" key="7">
    <source>
        <dbReference type="EMBL" id="EJZ83614.1"/>
    </source>
</evidence>
<dbReference type="InterPro" id="IPR038726">
    <property type="entry name" value="PDDEXK_AddAB-type"/>
</dbReference>
<dbReference type="Proteomes" id="UP000006069">
    <property type="component" value="Unassembled WGS sequence"/>
</dbReference>
<dbReference type="SUPFAM" id="SSF52980">
    <property type="entry name" value="Restriction endonuclease-like"/>
    <property type="match status" value="1"/>
</dbReference>
<gene>
    <name evidence="7" type="ORF">HMPREF9451_01134</name>
</gene>
<keyword evidence="4" id="KW-0269">Exonuclease</keyword>
<dbReference type="GO" id="GO:0004386">
    <property type="term" value="F:helicase activity"/>
    <property type="evidence" value="ECO:0007669"/>
    <property type="project" value="UniProtKB-KW"/>
</dbReference>
<keyword evidence="3" id="KW-0067">ATP-binding</keyword>
<reference evidence="7 8" key="1">
    <citation type="submission" date="2012-08" db="EMBL/GenBank/DDBJ databases">
        <title>The Genome Sequence of Slackia piriformis YIT 12062.</title>
        <authorList>
            <consortium name="The Broad Institute Genome Sequencing Platform"/>
            <person name="Earl A."/>
            <person name="Ward D."/>
            <person name="Feldgarden M."/>
            <person name="Gevers D."/>
            <person name="Morotomi M."/>
            <person name="Walker B."/>
            <person name="Young S.K."/>
            <person name="Zeng Q."/>
            <person name="Gargeya S."/>
            <person name="Fitzgerald M."/>
            <person name="Haas B."/>
            <person name="Abouelleil A."/>
            <person name="Alvarado L."/>
            <person name="Arachchi H.M."/>
            <person name="Berlin A.M."/>
            <person name="Chapman S.B."/>
            <person name="Goldberg J."/>
            <person name="Griggs A."/>
            <person name="Gujja S."/>
            <person name="Hansen M."/>
            <person name="Howarth C."/>
            <person name="Imamovic A."/>
            <person name="Larimer J."/>
            <person name="McCowen C."/>
            <person name="Montmayeur A."/>
            <person name="Murphy C."/>
            <person name="Neiman D."/>
            <person name="Pearson M."/>
            <person name="Priest M."/>
            <person name="Roberts A."/>
            <person name="Saif S."/>
            <person name="Shea T."/>
            <person name="Sisk P."/>
            <person name="Sykes S."/>
            <person name="Wortman J."/>
            <person name="Nusbaum C."/>
            <person name="Birren B."/>
        </authorList>
    </citation>
    <scope>NUCLEOTIDE SEQUENCE [LARGE SCALE GENOMIC DNA]</scope>
    <source>
        <strain evidence="7 8">YIT 12062</strain>
    </source>
</reference>
<dbReference type="Gene3D" id="3.90.320.10">
    <property type="match status" value="1"/>
</dbReference>
<dbReference type="AlphaFoldDB" id="K0YW02"/>
<evidence type="ECO:0000256" key="5">
    <source>
        <dbReference type="ARBA" id="ARBA00023204"/>
    </source>
</evidence>
<dbReference type="GO" id="GO:0004527">
    <property type="term" value="F:exonuclease activity"/>
    <property type="evidence" value="ECO:0007669"/>
    <property type="project" value="UniProtKB-KW"/>
</dbReference>
<dbReference type="PATRIC" id="fig|742818.3.peg.1191"/>
<dbReference type="SUPFAM" id="SSF52540">
    <property type="entry name" value="P-loop containing nucleoside triphosphate hydrolases"/>
    <property type="match status" value="1"/>
</dbReference>
<accession>K0YW02</accession>
<comment type="caution">
    <text evidence="7">The sequence shown here is derived from an EMBL/GenBank/DDBJ whole genome shotgun (WGS) entry which is preliminary data.</text>
</comment>
<name>K0YW02_9ACTN</name>
<dbReference type="GO" id="GO:0006281">
    <property type="term" value="P:DNA repair"/>
    <property type="evidence" value="ECO:0007669"/>
    <property type="project" value="UniProtKB-KW"/>
</dbReference>
<dbReference type="InParanoid" id="K0YW02"/>
<keyword evidence="3" id="KW-0547">Nucleotide-binding</keyword>
<protein>
    <recommendedName>
        <fullName evidence="6">PD-(D/E)XK endonuclease-like domain-containing protein</fullName>
    </recommendedName>
</protein>
<dbReference type="InterPro" id="IPR011604">
    <property type="entry name" value="PDDEXK-like_dom_sf"/>
</dbReference>